<dbReference type="EMBL" id="VFRP01000001">
    <property type="protein sequence ID" value="TPE53840.1"/>
    <property type="molecule type" value="Genomic_DNA"/>
</dbReference>
<keyword evidence="7 12" id="KW-0997">Cell inner membrane</keyword>
<name>A0A501WYU2_9RHOB</name>
<dbReference type="Proteomes" id="UP000319255">
    <property type="component" value="Unassembled WGS sequence"/>
</dbReference>
<organism evidence="13 14">
    <name type="scientific">Amaricoccus solimangrovi</name>
    <dbReference type="NCBI Taxonomy" id="2589815"/>
    <lineage>
        <taxon>Bacteria</taxon>
        <taxon>Pseudomonadati</taxon>
        <taxon>Pseudomonadota</taxon>
        <taxon>Alphaproteobacteria</taxon>
        <taxon>Rhodobacterales</taxon>
        <taxon>Paracoccaceae</taxon>
        <taxon>Amaricoccus</taxon>
    </lineage>
</organism>
<comment type="subcellular location">
    <subcellularLocation>
        <location evidence="2 12">Cell inner membrane</location>
        <topology evidence="2 12">Single-pass membrane protein</topology>
    </subcellularLocation>
</comment>
<keyword evidence="8 12" id="KW-0812">Transmembrane</keyword>
<evidence type="ECO:0000256" key="1">
    <source>
        <dbReference type="ARBA" id="ARBA00002442"/>
    </source>
</evidence>
<dbReference type="InterPro" id="IPR007078">
    <property type="entry name" value="Haem_export_protD_CcmD"/>
</dbReference>
<evidence type="ECO:0000256" key="8">
    <source>
        <dbReference type="ARBA" id="ARBA00022692"/>
    </source>
</evidence>
<reference evidence="13 14" key="1">
    <citation type="submission" date="2019-06" db="EMBL/GenBank/DDBJ databases">
        <title>A novel bacterium of genus Amaricoccus, isolated from marine sediment.</title>
        <authorList>
            <person name="Huang H."/>
            <person name="Mo K."/>
            <person name="Hu Y."/>
        </authorList>
    </citation>
    <scope>NUCLEOTIDE SEQUENCE [LARGE SCALE GENOMIC DNA]</scope>
    <source>
        <strain evidence="13 14">HB172011</strain>
    </source>
</reference>
<evidence type="ECO:0000256" key="7">
    <source>
        <dbReference type="ARBA" id="ARBA00022519"/>
    </source>
</evidence>
<protein>
    <recommendedName>
        <fullName evidence="4 12">Heme exporter protein D</fullName>
    </recommendedName>
</protein>
<accession>A0A501WYU2</accession>
<dbReference type="AlphaFoldDB" id="A0A501WYU2"/>
<keyword evidence="14" id="KW-1185">Reference proteome</keyword>
<keyword evidence="6 12" id="KW-1003">Cell membrane</keyword>
<evidence type="ECO:0000313" key="14">
    <source>
        <dbReference type="Proteomes" id="UP000319255"/>
    </source>
</evidence>
<evidence type="ECO:0000256" key="4">
    <source>
        <dbReference type="ARBA" id="ARBA00016461"/>
    </source>
</evidence>
<evidence type="ECO:0000256" key="6">
    <source>
        <dbReference type="ARBA" id="ARBA00022475"/>
    </source>
</evidence>
<dbReference type="NCBIfam" id="TIGR03141">
    <property type="entry name" value="cytochro_ccmD"/>
    <property type="match status" value="1"/>
</dbReference>
<evidence type="ECO:0000256" key="12">
    <source>
        <dbReference type="RuleBase" id="RU363101"/>
    </source>
</evidence>
<keyword evidence="5 12" id="KW-0813">Transport</keyword>
<dbReference type="GO" id="GO:0015886">
    <property type="term" value="P:heme transport"/>
    <property type="evidence" value="ECO:0007669"/>
    <property type="project" value="InterPro"/>
</dbReference>
<dbReference type="Pfam" id="PF04995">
    <property type="entry name" value="CcmD"/>
    <property type="match status" value="1"/>
</dbReference>
<evidence type="ECO:0000313" key="13">
    <source>
        <dbReference type="EMBL" id="TPE53840.1"/>
    </source>
</evidence>
<evidence type="ECO:0000256" key="9">
    <source>
        <dbReference type="ARBA" id="ARBA00022748"/>
    </source>
</evidence>
<evidence type="ECO:0000256" key="5">
    <source>
        <dbReference type="ARBA" id="ARBA00022448"/>
    </source>
</evidence>
<evidence type="ECO:0000256" key="11">
    <source>
        <dbReference type="ARBA" id="ARBA00023136"/>
    </source>
</evidence>
<proteinExistence type="inferred from homology"/>
<evidence type="ECO:0000256" key="3">
    <source>
        <dbReference type="ARBA" id="ARBA00008741"/>
    </source>
</evidence>
<dbReference type="RefSeq" id="WP_140452419.1">
    <property type="nucleotide sequence ID" value="NZ_VFRP01000001.1"/>
</dbReference>
<comment type="function">
    <text evidence="1 12">Required for the export of heme to the periplasm for the biogenesis of c-type cytochromes.</text>
</comment>
<keyword evidence="9 12" id="KW-0201">Cytochrome c-type biogenesis</keyword>
<gene>
    <name evidence="13" type="primary">ccmD</name>
    <name evidence="13" type="ORF">FJM51_01990</name>
</gene>
<keyword evidence="11 12" id="KW-0472">Membrane</keyword>
<dbReference type="GO" id="GO:0017004">
    <property type="term" value="P:cytochrome complex assembly"/>
    <property type="evidence" value="ECO:0007669"/>
    <property type="project" value="UniProtKB-KW"/>
</dbReference>
<dbReference type="GO" id="GO:0005886">
    <property type="term" value="C:plasma membrane"/>
    <property type="evidence" value="ECO:0007669"/>
    <property type="project" value="UniProtKB-SubCell"/>
</dbReference>
<sequence length="57" mass="6184">MIPDLGRYEFTVLAAYGVTLALLAALVGLSLWRARRVARALTRQEERAKAGRAANGV</sequence>
<evidence type="ECO:0000256" key="2">
    <source>
        <dbReference type="ARBA" id="ARBA00004377"/>
    </source>
</evidence>
<feature type="transmembrane region" description="Helical" evidence="12">
    <location>
        <begin position="12"/>
        <end position="32"/>
    </location>
</feature>
<keyword evidence="10 12" id="KW-1133">Transmembrane helix</keyword>
<comment type="caution">
    <text evidence="13">The sequence shown here is derived from an EMBL/GenBank/DDBJ whole genome shotgun (WGS) entry which is preliminary data.</text>
</comment>
<evidence type="ECO:0000256" key="10">
    <source>
        <dbReference type="ARBA" id="ARBA00022989"/>
    </source>
</evidence>
<comment type="similarity">
    <text evidence="3 12">Belongs to the CcmD/CycX/HelD family.</text>
</comment>